<dbReference type="RefSeq" id="WP_007976072.1">
    <property type="nucleotide sequence ID" value="NZ_AEMG01000002.1"/>
</dbReference>
<evidence type="ECO:0000259" key="1">
    <source>
        <dbReference type="Pfam" id="PF26490"/>
    </source>
</evidence>
<dbReference type="EMBL" id="FRAN01000007">
    <property type="protein sequence ID" value="SHL45943.1"/>
    <property type="molecule type" value="Genomic_DNA"/>
</dbReference>
<dbReference type="EMBL" id="AEMG01000002">
    <property type="protein sequence ID" value="EFW93626.1"/>
    <property type="molecule type" value="Genomic_DNA"/>
</dbReference>
<reference evidence="3" key="2">
    <citation type="submission" date="2016-11" db="EMBL/GenBank/DDBJ databases">
        <authorList>
            <person name="Jaros S."/>
            <person name="Januszkiewicz K."/>
            <person name="Wedrychowicz H."/>
        </authorList>
    </citation>
    <scope>NUCLEOTIDE SEQUENCE [LARGE SCALE GENOMIC DNA]</scope>
    <source>
        <strain evidence="3">DX253</strain>
    </source>
</reference>
<evidence type="ECO:0000313" key="3">
    <source>
        <dbReference type="EMBL" id="SHL45943.1"/>
    </source>
</evidence>
<dbReference type="Pfam" id="PF26490">
    <property type="entry name" value="DUF8159"/>
    <property type="match status" value="1"/>
</dbReference>
<dbReference type="eggNOG" id="arCOG06310">
    <property type="taxonomic scope" value="Archaea"/>
</dbReference>
<reference evidence="2 4" key="1">
    <citation type="journal article" date="2014" name="ISME J.">
        <title>Trehalose/2-sulfotrehalose biosynthesis and glycine-betaine uptake are widely spread mechanisms for osmoadaptation in the Halobacteriales.</title>
        <authorList>
            <person name="Youssef N.H."/>
            <person name="Savage-Ashlock K.N."/>
            <person name="McCully A.L."/>
            <person name="Luedtke B."/>
            <person name="Shaw E.I."/>
            <person name="Hoff W.D."/>
            <person name="Elshahed M.S."/>
        </authorList>
    </citation>
    <scope>NUCLEOTIDE SEQUENCE [LARGE SCALE GENOMIC DNA]</scope>
    <source>
        <strain evidence="2 4">DX253</strain>
    </source>
</reference>
<evidence type="ECO:0000313" key="5">
    <source>
        <dbReference type="Proteomes" id="UP000184203"/>
    </source>
</evidence>
<organism evidence="2 4">
    <name type="scientific">Haladaptatus paucihalophilus DX253</name>
    <dbReference type="NCBI Taxonomy" id="797209"/>
    <lineage>
        <taxon>Archaea</taxon>
        <taxon>Methanobacteriati</taxon>
        <taxon>Methanobacteriota</taxon>
        <taxon>Stenosarchaea group</taxon>
        <taxon>Halobacteria</taxon>
        <taxon>Halobacteriales</taxon>
        <taxon>Haladaptataceae</taxon>
        <taxon>Haladaptatus</taxon>
    </lineage>
</organism>
<dbReference type="AlphaFoldDB" id="E7QNX3"/>
<dbReference type="Proteomes" id="UP000003751">
    <property type="component" value="Unassembled WGS sequence"/>
</dbReference>
<dbReference type="Proteomes" id="UP000184203">
    <property type="component" value="Unassembled WGS sequence"/>
</dbReference>
<evidence type="ECO:0000313" key="4">
    <source>
        <dbReference type="Proteomes" id="UP000003751"/>
    </source>
</evidence>
<dbReference type="PATRIC" id="fig|797209.4.peg.129"/>
<accession>E7QNX3</accession>
<feature type="domain" description="DUF8159" evidence="1">
    <location>
        <begin position="5"/>
        <end position="111"/>
    </location>
</feature>
<evidence type="ECO:0000313" key="2">
    <source>
        <dbReference type="EMBL" id="EFW93626.1"/>
    </source>
</evidence>
<sequence>MKLDPDQLEARLMTHGVYVTELDVDEGRIDIEYESIAAGKTNAVPHREVGRVINVVRDLAETPRDVHGSVTDLDDEAVGRWRAEAEWLRALEDEELSEVDFSQRVIETIDES</sequence>
<name>E7QNX3_HALPU</name>
<reference evidence="5" key="3">
    <citation type="submission" date="2016-11" db="EMBL/GenBank/DDBJ databases">
        <authorList>
            <person name="Varghese N."/>
            <person name="Submissions S."/>
        </authorList>
    </citation>
    <scope>NUCLEOTIDE SEQUENCE [LARGE SCALE GENOMIC DNA]</scope>
    <source>
        <strain evidence="5">DX253</strain>
    </source>
</reference>
<proteinExistence type="predicted"/>
<dbReference type="InterPro" id="IPR058473">
    <property type="entry name" value="DUF8159"/>
</dbReference>
<protein>
    <recommendedName>
        <fullName evidence="1">DUF8159 domain-containing protein</fullName>
    </recommendedName>
</protein>
<keyword evidence="5" id="KW-1185">Reference proteome</keyword>
<gene>
    <name evidence="3" type="ORF">SAMN05444342_3853</name>
    <name evidence="2" type="ORF">ZOD2009_00745</name>
</gene>
<dbReference type="OrthoDB" id="290983at2157"/>